<comment type="caution">
    <text evidence="2">The sequence shown here is derived from an EMBL/GenBank/DDBJ whole genome shotgun (WGS) entry which is preliminary data.</text>
</comment>
<dbReference type="PANTHER" id="PTHR34438">
    <property type="entry name" value="SI:DKEY-97L20.6"/>
    <property type="match status" value="1"/>
</dbReference>
<evidence type="ECO:0000313" key="3">
    <source>
        <dbReference type="Proteomes" id="UP000664940"/>
    </source>
</evidence>
<dbReference type="PANTHER" id="PTHR34438:SF1">
    <property type="entry name" value="CHROMOSOME 2 OPEN READING FRAME 81"/>
    <property type="match status" value="1"/>
</dbReference>
<dbReference type="Proteomes" id="UP000664940">
    <property type="component" value="Unassembled WGS sequence"/>
</dbReference>
<protein>
    <submittedName>
        <fullName evidence="2">Uncharacterized protein</fullName>
    </submittedName>
</protein>
<feature type="region of interest" description="Disordered" evidence="1">
    <location>
        <begin position="529"/>
        <end position="554"/>
    </location>
</feature>
<reference evidence="2 3" key="1">
    <citation type="journal article" date="2020" name="Nature">
        <title>Six reference-quality genomes reveal evolution of bat adaptations.</title>
        <authorList>
            <person name="Jebb D."/>
            <person name="Huang Z."/>
            <person name="Pippel M."/>
            <person name="Hughes G.M."/>
            <person name="Lavrichenko K."/>
            <person name="Devanna P."/>
            <person name="Winkler S."/>
            <person name="Jermiin L.S."/>
            <person name="Skirmuntt E.C."/>
            <person name="Katzourakis A."/>
            <person name="Burkitt-Gray L."/>
            <person name="Ray D.A."/>
            <person name="Sullivan K.A.M."/>
            <person name="Roscito J.G."/>
            <person name="Kirilenko B.M."/>
            <person name="Davalos L.M."/>
            <person name="Corthals A.P."/>
            <person name="Power M.L."/>
            <person name="Jones G."/>
            <person name="Ransome R.D."/>
            <person name="Dechmann D.K.N."/>
            <person name="Locatelli A.G."/>
            <person name="Puechmaille S.J."/>
            <person name="Fedrigo O."/>
            <person name="Jarvis E.D."/>
            <person name="Hiller M."/>
            <person name="Vernes S.C."/>
            <person name="Myers E.W."/>
            <person name="Teeling E.C."/>
        </authorList>
    </citation>
    <scope>NUCLEOTIDE SEQUENCE [LARGE SCALE GENOMIC DNA]</scope>
    <source>
        <strain evidence="2">Bat1K_MPI-CBG_1</strain>
    </source>
</reference>
<feature type="compositionally biased region" description="Basic and acidic residues" evidence="1">
    <location>
        <begin position="9"/>
        <end position="24"/>
    </location>
</feature>
<feature type="region of interest" description="Disordered" evidence="1">
    <location>
        <begin position="109"/>
        <end position="131"/>
    </location>
</feature>
<proteinExistence type="predicted"/>
<dbReference type="AlphaFoldDB" id="A0A834E1G5"/>
<name>A0A834E1G5_9CHIR</name>
<feature type="compositionally biased region" description="Polar residues" evidence="1">
    <location>
        <begin position="529"/>
        <end position="540"/>
    </location>
</feature>
<dbReference type="EMBL" id="JABVXQ010000006">
    <property type="protein sequence ID" value="KAF6104185.1"/>
    <property type="molecule type" value="Genomic_DNA"/>
</dbReference>
<dbReference type="Pfam" id="PF15479">
    <property type="entry name" value="DUF4639"/>
    <property type="match status" value="1"/>
</dbReference>
<feature type="compositionally biased region" description="Polar residues" evidence="1">
    <location>
        <begin position="242"/>
        <end position="258"/>
    </location>
</feature>
<evidence type="ECO:0000313" key="2">
    <source>
        <dbReference type="EMBL" id="KAF6104185.1"/>
    </source>
</evidence>
<feature type="region of interest" description="Disordered" evidence="1">
    <location>
        <begin position="181"/>
        <end position="223"/>
    </location>
</feature>
<feature type="region of interest" description="Disordered" evidence="1">
    <location>
        <begin position="1"/>
        <end position="31"/>
    </location>
</feature>
<gene>
    <name evidence="2" type="ORF">HJG60_011201</name>
</gene>
<accession>A0A834E1G5</accession>
<dbReference type="InterPro" id="IPR028042">
    <property type="entry name" value="DUF4639"/>
</dbReference>
<feature type="region of interest" description="Disordered" evidence="1">
    <location>
        <begin position="239"/>
        <end position="271"/>
    </location>
</feature>
<sequence length="554" mass="61266">MNLGKHQKQVRDRGVTRSKVEKARPPTVPVPQVDIVPGRLTGAEWMALSAQEEGEDVVGDILADLLAGVMDSAFKVYLTRQCIPFTISQAREAMLQVIEWRFLAREGESAVAEDPTWGEAEDEDEEPSASTMDAWAQGSVPVLQVPAWVGLEETFQGKDQGSMDQIPLERSWMDRGFDEQMESLRDTPGSPPKPDLFQEAGHGGPLEELEGQGEGNLSSAGSLNTSLQQSLSVEMVEMVPTGSPNPSLELSQVTSSQESAERARPHSSQFSIEDFYCTPESHAAEDQGTLEEEVPRTASGPTMLSPFASFQLQQPWRTDFQPRVPPYRARRKAAAWGRLPVLGRLPALERLPCRSVSPIVEIVDPGSEVDSLGIYRRRQRVKKTETLARRPATGPSFRVSAAAFCPFPPSCSFPALGPGLQILPLSLGQSEEPLLTPENQFLERHLERPCCTSPNLWPAAKWPRGWEREAEMLEELWAGRSRIPPQGLDPHRLPYSEPRILEATSQVMWKPLLQPENSQLVPGVSMWKPTTQELLSSGTPQEEDKEGCTSPPTE</sequence>
<evidence type="ECO:0000256" key="1">
    <source>
        <dbReference type="SAM" id="MobiDB-lite"/>
    </source>
</evidence>
<organism evidence="2 3">
    <name type="scientific">Phyllostomus discolor</name>
    <name type="common">pale spear-nosed bat</name>
    <dbReference type="NCBI Taxonomy" id="89673"/>
    <lineage>
        <taxon>Eukaryota</taxon>
        <taxon>Metazoa</taxon>
        <taxon>Chordata</taxon>
        <taxon>Craniata</taxon>
        <taxon>Vertebrata</taxon>
        <taxon>Euteleostomi</taxon>
        <taxon>Mammalia</taxon>
        <taxon>Eutheria</taxon>
        <taxon>Laurasiatheria</taxon>
        <taxon>Chiroptera</taxon>
        <taxon>Yangochiroptera</taxon>
        <taxon>Phyllostomidae</taxon>
        <taxon>Phyllostominae</taxon>
        <taxon>Phyllostomus</taxon>
    </lineage>
</organism>